<dbReference type="Pfam" id="PF13855">
    <property type="entry name" value="LRR_8"/>
    <property type="match status" value="1"/>
</dbReference>
<dbReference type="Pfam" id="PF23598">
    <property type="entry name" value="LRR_14"/>
    <property type="match status" value="1"/>
</dbReference>
<keyword evidence="4" id="KW-0677">Repeat</keyword>
<evidence type="ECO:0000256" key="5">
    <source>
        <dbReference type="ARBA" id="ARBA00022989"/>
    </source>
</evidence>
<dbReference type="Pfam" id="PF00560">
    <property type="entry name" value="LRR_1"/>
    <property type="match status" value="1"/>
</dbReference>
<dbReference type="Proteomes" id="UP000886595">
    <property type="component" value="Unassembled WGS sequence"/>
</dbReference>
<feature type="chain" id="PRO_5036499672" description="Disease resistance R13L4/SHOC-2-like LRR domain-containing protein" evidence="9">
    <location>
        <begin position="26"/>
        <end position="613"/>
    </location>
</feature>
<dbReference type="GO" id="GO:0016020">
    <property type="term" value="C:membrane"/>
    <property type="evidence" value="ECO:0007669"/>
    <property type="project" value="UniProtKB-SubCell"/>
</dbReference>
<evidence type="ECO:0000256" key="2">
    <source>
        <dbReference type="ARBA" id="ARBA00022692"/>
    </source>
</evidence>
<evidence type="ECO:0000256" key="6">
    <source>
        <dbReference type="ARBA" id="ARBA00023136"/>
    </source>
</evidence>
<feature type="signal peptide" evidence="9">
    <location>
        <begin position="1"/>
        <end position="25"/>
    </location>
</feature>
<dbReference type="InterPro" id="IPR046956">
    <property type="entry name" value="RLP23-like"/>
</dbReference>
<feature type="domain" description="Disease resistance R13L4/SHOC-2-like LRR" evidence="10">
    <location>
        <begin position="62"/>
        <end position="323"/>
    </location>
</feature>
<proteinExistence type="predicted"/>
<evidence type="ECO:0000256" key="1">
    <source>
        <dbReference type="ARBA" id="ARBA00004479"/>
    </source>
</evidence>
<evidence type="ECO:0000256" key="9">
    <source>
        <dbReference type="SAM" id="SignalP"/>
    </source>
</evidence>
<evidence type="ECO:0000259" key="10">
    <source>
        <dbReference type="Pfam" id="PF23598"/>
    </source>
</evidence>
<organism evidence="11 12">
    <name type="scientific">Brassica carinata</name>
    <name type="common">Ethiopian mustard</name>
    <name type="synonym">Abyssinian cabbage</name>
    <dbReference type="NCBI Taxonomy" id="52824"/>
    <lineage>
        <taxon>Eukaryota</taxon>
        <taxon>Viridiplantae</taxon>
        <taxon>Streptophyta</taxon>
        <taxon>Embryophyta</taxon>
        <taxon>Tracheophyta</taxon>
        <taxon>Spermatophyta</taxon>
        <taxon>Magnoliopsida</taxon>
        <taxon>eudicotyledons</taxon>
        <taxon>Gunneridae</taxon>
        <taxon>Pentapetalae</taxon>
        <taxon>rosids</taxon>
        <taxon>malvids</taxon>
        <taxon>Brassicales</taxon>
        <taxon>Brassicaceae</taxon>
        <taxon>Brassiceae</taxon>
        <taxon>Brassica</taxon>
    </lineage>
</organism>
<dbReference type="InterPro" id="IPR032675">
    <property type="entry name" value="LRR_dom_sf"/>
</dbReference>
<evidence type="ECO:0000256" key="7">
    <source>
        <dbReference type="ARBA" id="ARBA00023170"/>
    </source>
</evidence>
<name>A0A8X8BBB5_BRACI</name>
<dbReference type="PANTHER" id="PTHR48061">
    <property type="entry name" value="LEUCINE-RICH REPEAT RECEPTOR PROTEIN KINASE EMS1-LIKE-RELATED"/>
    <property type="match status" value="1"/>
</dbReference>
<dbReference type="EMBL" id="JAAMPC010000002">
    <property type="protein sequence ID" value="KAG2327792.1"/>
    <property type="molecule type" value="Genomic_DNA"/>
</dbReference>
<sequence length="613" mass="68572">MPESLLRLHFLSLLLLCCCVSPASFATIDGLCYQDDVVVGLVACLPRQIEAFTQFTNEFDTRSCNLSDYSNGVWCDNSTGAVTRIQLTGCLSGTLKPNSSLFGFHQLRHLDLSNNNFISSTLPSKFGNLNRLQVLILSSNGLLGQVPSSLSLLSLSHNLFTGTIPSSLFTMPSLSYLNVNENHLTSPIEVPNSSTLEYLYLGENQFEEKILEPISKLINLKYLDLSFLNTSYPVDLCILSSLKSLLRLYVSGNSLLPTIIRADSDIPPNLETLVMKNCNVTKFPNILRKLKHLRTVSLSSNRIEGKVSKWLWSLPRLSIVLLGNNYFNSFEGTRNVLVDSSVQISDIQSNHFEGEIPLPPLSINTFYAKHNAFTGEIPLPFSGPKKLKMLDRHCPFCNRTSLTVLDLSYNNISGPIPQCLNDFMIVKLRQNNLEGSVPDRFNIGTSLRVIDVGYNRLTGKLPRSLLNCSSLKFLSVDHNRIEDTFPFWLKALPNLQVFRIRSNRFYGPIAPPDQGPLAFPELHIFEISDNNFAGSLPPSYFVNWKSPSLKINGAGTMYMAEDIDASTYDDLVDLQYKGYGPGVLLGLAIAQVMALYKPEWLMKVMCQCKRRNH</sequence>
<dbReference type="AlphaFoldDB" id="A0A8X8BBB5"/>
<evidence type="ECO:0000313" key="11">
    <source>
        <dbReference type="EMBL" id="KAG2327792.1"/>
    </source>
</evidence>
<keyword evidence="6" id="KW-0472">Membrane</keyword>
<evidence type="ECO:0000256" key="4">
    <source>
        <dbReference type="ARBA" id="ARBA00022737"/>
    </source>
</evidence>
<dbReference type="SUPFAM" id="SSF52058">
    <property type="entry name" value="L domain-like"/>
    <property type="match status" value="2"/>
</dbReference>
<keyword evidence="7" id="KW-0675">Receptor</keyword>
<keyword evidence="12" id="KW-1185">Reference proteome</keyword>
<accession>A0A8X8BBB5</accession>
<evidence type="ECO:0000256" key="8">
    <source>
        <dbReference type="ARBA" id="ARBA00023180"/>
    </source>
</evidence>
<dbReference type="InterPro" id="IPR001611">
    <property type="entry name" value="Leu-rich_rpt"/>
</dbReference>
<dbReference type="InterPro" id="IPR055414">
    <property type="entry name" value="LRR_R13L4/SHOC2-like"/>
</dbReference>
<dbReference type="Gene3D" id="3.80.10.10">
    <property type="entry name" value="Ribonuclease Inhibitor"/>
    <property type="match status" value="3"/>
</dbReference>
<gene>
    <name evidence="11" type="ORF">Bca52824_010520</name>
</gene>
<comment type="subcellular location">
    <subcellularLocation>
        <location evidence="1">Membrane</location>
        <topology evidence="1">Single-pass type I membrane protein</topology>
    </subcellularLocation>
</comment>
<keyword evidence="5" id="KW-1133">Transmembrane helix</keyword>
<keyword evidence="8" id="KW-0325">Glycoprotein</keyword>
<keyword evidence="3 9" id="KW-0732">Signal</keyword>
<dbReference type="OrthoDB" id="1394818at2759"/>
<keyword evidence="2" id="KW-0812">Transmembrane</keyword>
<protein>
    <recommendedName>
        <fullName evidence="10">Disease resistance R13L4/SHOC-2-like LRR domain-containing protein</fullName>
    </recommendedName>
</protein>
<dbReference type="PANTHER" id="PTHR48061:SF46">
    <property type="entry name" value="LEUCINE-RICH REPEAT-CONTAINING N-TERMINAL PLANT-TYPE DOMAIN-CONTAINING PROTEIN"/>
    <property type="match status" value="1"/>
</dbReference>
<reference evidence="11 12" key="1">
    <citation type="submission" date="2020-02" db="EMBL/GenBank/DDBJ databases">
        <authorList>
            <person name="Ma Q."/>
            <person name="Huang Y."/>
            <person name="Song X."/>
            <person name="Pei D."/>
        </authorList>
    </citation>
    <scope>NUCLEOTIDE SEQUENCE [LARGE SCALE GENOMIC DNA]</scope>
    <source>
        <strain evidence="11">Sxm20200214</strain>
        <tissue evidence="11">Leaf</tissue>
    </source>
</reference>
<comment type="caution">
    <text evidence="11">The sequence shown here is derived from an EMBL/GenBank/DDBJ whole genome shotgun (WGS) entry which is preliminary data.</text>
</comment>
<evidence type="ECO:0000313" key="12">
    <source>
        <dbReference type="Proteomes" id="UP000886595"/>
    </source>
</evidence>
<evidence type="ECO:0000256" key="3">
    <source>
        <dbReference type="ARBA" id="ARBA00022729"/>
    </source>
</evidence>